<evidence type="ECO:0000259" key="13">
    <source>
        <dbReference type="Pfam" id="PF06974"/>
    </source>
</evidence>
<evidence type="ECO:0000256" key="1">
    <source>
        <dbReference type="ARBA" id="ARBA00004771"/>
    </source>
</evidence>
<evidence type="ECO:0000256" key="9">
    <source>
        <dbReference type="ARBA" id="ARBA00023315"/>
    </source>
</evidence>
<dbReference type="InterPro" id="IPR014292">
    <property type="entry name" value="Acyl_transf_WS/DGAT"/>
</dbReference>
<accession>A0A848K906</accession>
<reference evidence="14 15" key="1">
    <citation type="submission" date="2019-05" db="EMBL/GenBank/DDBJ databases">
        <authorList>
            <person name="Lee S.D."/>
        </authorList>
    </citation>
    <scope>NUCLEOTIDE SEQUENCE [LARGE SCALE GENOMIC DNA]</scope>
    <source>
        <strain evidence="14 15">YC2-7</strain>
    </source>
</reference>
<evidence type="ECO:0000256" key="5">
    <source>
        <dbReference type="ARBA" id="ARBA00022516"/>
    </source>
</evidence>
<dbReference type="SUPFAM" id="SSF52777">
    <property type="entry name" value="CoA-dependent acyltransferases"/>
    <property type="match status" value="2"/>
</dbReference>
<name>A0A848K906_9NOCA</name>
<comment type="pathway">
    <text evidence="1 11">Glycerolipid metabolism; triacylglycerol biosynthesis.</text>
</comment>
<dbReference type="Pfam" id="PF03007">
    <property type="entry name" value="WS_DGAT_cat"/>
    <property type="match status" value="1"/>
</dbReference>
<dbReference type="GO" id="GO:0004144">
    <property type="term" value="F:diacylglycerol O-acyltransferase activity"/>
    <property type="evidence" value="ECO:0007669"/>
    <property type="project" value="UniProtKB-EC"/>
</dbReference>
<dbReference type="InterPro" id="IPR009721">
    <property type="entry name" value="O-acyltransferase_WSD1_C"/>
</dbReference>
<evidence type="ECO:0000256" key="4">
    <source>
        <dbReference type="ARBA" id="ARBA00013244"/>
    </source>
</evidence>
<dbReference type="Pfam" id="PF06974">
    <property type="entry name" value="WS_DGAT_C"/>
    <property type="match status" value="1"/>
</dbReference>
<comment type="pathway">
    <text evidence="2">Lipid metabolism.</text>
</comment>
<keyword evidence="5 11" id="KW-0444">Lipid biosynthesis</keyword>
<feature type="domain" description="O-acyltransferase WSD1-like N-terminal" evidence="12">
    <location>
        <begin position="13"/>
        <end position="279"/>
    </location>
</feature>
<dbReference type="RefSeq" id="WP_169584596.1">
    <property type="nucleotide sequence ID" value="NZ_VCQU01000001.1"/>
</dbReference>
<dbReference type="GO" id="GO:0001666">
    <property type="term" value="P:response to hypoxia"/>
    <property type="evidence" value="ECO:0007669"/>
    <property type="project" value="TreeGrafter"/>
</dbReference>
<dbReference type="GO" id="GO:0071731">
    <property type="term" value="P:response to nitric oxide"/>
    <property type="evidence" value="ECO:0007669"/>
    <property type="project" value="TreeGrafter"/>
</dbReference>
<dbReference type="Gene3D" id="3.30.559.10">
    <property type="entry name" value="Chloramphenicol acetyltransferase-like domain"/>
    <property type="match status" value="1"/>
</dbReference>
<keyword evidence="15" id="KW-1185">Reference proteome</keyword>
<dbReference type="UniPathway" id="UPA00282"/>
<comment type="catalytic activity">
    <reaction evidence="10 11">
        <text>an acyl-CoA + a 1,2-diacyl-sn-glycerol = a triacyl-sn-glycerol + CoA</text>
        <dbReference type="Rhea" id="RHEA:10868"/>
        <dbReference type="ChEBI" id="CHEBI:17815"/>
        <dbReference type="ChEBI" id="CHEBI:57287"/>
        <dbReference type="ChEBI" id="CHEBI:58342"/>
        <dbReference type="ChEBI" id="CHEBI:64615"/>
        <dbReference type="EC" id="2.3.1.20"/>
    </reaction>
</comment>
<dbReference type="InterPro" id="IPR045034">
    <property type="entry name" value="O-acyltransferase_WSD1-like"/>
</dbReference>
<dbReference type="GO" id="GO:0019432">
    <property type="term" value="P:triglyceride biosynthetic process"/>
    <property type="evidence" value="ECO:0007669"/>
    <property type="project" value="UniProtKB-UniPathway"/>
</dbReference>
<dbReference type="NCBIfam" id="TIGR02946">
    <property type="entry name" value="acyl_WS_DGAT"/>
    <property type="match status" value="1"/>
</dbReference>
<dbReference type="Gene3D" id="3.30.559.30">
    <property type="entry name" value="Nonribosomal peptide synthetase, condensation domain"/>
    <property type="match status" value="1"/>
</dbReference>
<evidence type="ECO:0000313" key="14">
    <source>
        <dbReference type="EMBL" id="NMN93908.1"/>
    </source>
</evidence>
<evidence type="ECO:0000256" key="7">
    <source>
        <dbReference type="ARBA" id="ARBA00022798"/>
    </source>
</evidence>
<evidence type="ECO:0000256" key="8">
    <source>
        <dbReference type="ARBA" id="ARBA00023098"/>
    </source>
</evidence>
<reference evidence="14 15" key="2">
    <citation type="submission" date="2020-06" db="EMBL/GenBank/DDBJ databases">
        <title>Antribacter stalactiti gen. nov., sp. nov., a new member of the family Nacardiaceae isolated from a cave.</title>
        <authorList>
            <person name="Kim I.S."/>
        </authorList>
    </citation>
    <scope>NUCLEOTIDE SEQUENCE [LARGE SCALE GENOMIC DNA]</scope>
    <source>
        <strain evidence="14 15">YC2-7</strain>
    </source>
</reference>
<organism evidence="14 15">
    <name type="scientific">Antrihabitans stalactiti</name>
    <dbReference type="NCBI Taxonomy" id="2584121"/>
    <lineage>
        <taxon>Bacteria</taxon>
        <taxon>Bacillati</taxon>
        <taxon>Actinomycetota</taxon>
        <taxon>Actinomycetes</taxon>
        <taxon>Mycobacteriales</taxon>
        <taxon>Nocardiaceae</taxon>
        <taxon>Antrihabitans</taxon>
    </lineage>
</organism>
<evidence type="ECO:0000256" key="11">
    <source>
        <dbReference type="RuleBase" id="RU361241"/>
    </source>
</evidence>
<evidence type="ECO:0000313" key="15">
    <source>
        <dbReference type="Proteomes" id="UP000535543"/>
    </source>
</evidence>
<dbReference type="PANTHER" id="PTHR31650:SF1">
    <property type="entry name" value="WAX ESTER SYNTHASE_DIACYLGLYCEROL ACYLTRANSFERASE 4-RELATED"/>
    <property type="match status" value="1"/>
</dbReference>
<dbReference type="PANTHER" id="PTHR31650">
    <property type="entry name" value="O-ACYLTRANSFERASE (WSD1-LIKE) FAMILY PROTEIN"/>
    <property type="match status" value="1"/>
</dbReference>
<evidence type="ECO:0000256" key="3">
    <source>
        <dbReference type="ARBA" id="ARBA00009587"/>
    </source>
</evidence>
<dbReference type="GO" id="GO:0051701">
    <property type="term" value="P:biological process involved in interaction with host"/>
    <property type="evidence" value="ECO:0007669"/>
    <property type="project" value="TreeGrafter"/>
</dbReference>
<feature type="domain" description="O-acyltransferase WSD1 C-terminal" evidence="13">
    <location>
        <begin position="319"/>
        <end position="465"/>
    </location>
</feature>
<comment type="similarity">
    <text evidence="3 11">Belongs to the long-chain O-acyltransferase family.</text>
</comment>
<evidence type="ECO:0000256" key="6">
    <source>
        <dbReference type="ARBA" id="ARBA00022679"/>
    </source>
</evidence>
<keyword evidence="9 11" id="KW-0012">Acyltransferase</keyword>
<proteinExistence type="inferred from homology"/>
<evidence type="ECO:0000259" key="12">
    <source>
        <dbReference type="Pfam" id="PF03007"/>
    </source>
</evidence>
<dbReference type="InterPro" id="IPR004255">
    <property type="entry name" value="O-acyltransferase_WSD1_N"/>
</dbReference>
<dbReference type="EC" id="2.3.1.20" evidence="4 11"/>
<dbReference type="AlphaFoldDB" id="A0A848K906"/>
<comment type="caution">
    <text evidence="14">The sequence shown here is derived from an EMBL/GenBank/DDBJ whole genome shotgun (WGS) entry which is preliminary data.</text>
</comment>
<evidence type="ECO:0000256" key="10">
    <source>
        <dbReference type="ARBA" id="ARBA00048109"/>
    </source>
</evidence>
<dbReference type="EMBL" id="VCQU01000001">
    <property type="protein sequence ID" value="NMN93908.1"/>
    <property type="molecule type" value="Genomic_DNA"/>
</dbReference>
<gene>
    <name evidence="14" type="ORF">FGL95_02525</name>
</gene>
<keyword evidence="8 11" id="KW-0443">Lipid metabolism</keyword>
<sequence length="473" mass="50958">MSKQTRSPIKHPLNLVDRGFFLFESDEAYCHVGLRAIFTPPEGAGPEFVRELVASMRERHDVAPTFTYTLAHHLPPLLLGPWLQLDPTAVDLDYHFRHSALPRPGSQRELGILISRLHSRPLDPSRPMWEQHIIEGLEDGRFALYFKVHHALMDGVAGTQAFIKSLATDPANPVARPIWTVDPHNTGAGPSVQPRIATLSTGLRGIVAGVADAGRLVLDAAKKVSEVRDPKNVLPFGGPTSPTLNGRISRQRRAVTQTYELTRLKAVSAAYGVTLNDVFLAICAAALRRYLEDIGEPQVRSLTAGVPVSLRQPNVAAGGNAVSMVLAKLHTELADPVERLNAINRSTSDGKAALMRKSPAAREREAVLIAGPLVAQSLLGIAGRGGLPHANLVLSNVPGPPAPHYLGGATLEEAYPLSMLMHSQALNITAFSTGGRLNIGIVGCRDKLPHLQRMANYLAVALAELEAVAKTHV</sequence>
<evidence type="ECO:0000256" key="2">
    <source>
        <dbReference type="ARBA" id="ARBA00005189"/>
    </source>
</evidence>
<dbReference type="InterPro" id="IPR023213">
    <property type="entry name" value="CAT-like_dom_sf"/>
</dbReference>
<protein>
    <recommendedName>
        <fullName evidence="4 11">Diacylglycerol O-acyltransferase</fullName>
        <ecNumber evidence="4 11">2.3.1.20</ecNumber>
    </recommendedName>
</protein>
<keyword evidence="7 11" id="KW-0319">Glycerol metabolism</keyword>
<dbReference type="GO" id="GO:0005886">
    <property type="term" value="C:plasma membrane"/>
    <property type="evidence" value="ECO:0007669"/>
    <property type="project" value="TreeGrafter"/>
</dbReference>
<dbReference type="GO" id="GO:0006071">
    <property type="term" value="P:glycerol metabolic process"/>
    <property type="evidence" value="ECO:0007669"/>
    <property type="project" value="UniProtKB-KW"/>
</dbReference>
<dbReference type="Proteomes" id="UP000535543">
    <property type="component" value="Unassembled WGS sequence"/>
</dbReference>
<keyword evidence="6 11" id="KW-0808">Transferase</keyword>